<proteinExistence type="predicted"/>
<dbReference type="InterPro" id="IPR050229">
    <property type="entry name" value="GlpE_sulfurtransferase"/>
</dbReference>
<dbReference type="CDD" id="cd00158">
    <property type="entry name" value="RHOD"/>
    <property type="match status" value="1"/>
</dbReference>
<dbReference type="Proteomes" id="UP000183255">
    <property type="component" value="Unassembled WGS sequence"/>
</dbReference>
<dbReference type="AlphaFoldDB" id="A0A1G8SMQ1"/>
<evidence type="ECO:0000313" key="2">
    <source>
        <dbReference type="EMBL" id="SDJ30481.1"/>
    </source>
</evidence>
<dbReference type="SMART" id="SM00450">
    <property type="entry name" value="RHOD"/>
    <property type="match status" value="1"/>
</dbReference>
<protein>
    <submittedName>
        <fullName evidence="2">Rhodanese-related sulfurtransferase</fullName>
    </submittedName>
</protein>
<keyword evidence="2" id="KW-0808">Transferase</keyword>
<organism evidence="2 3">
    <name type="scientific">Proteiniclasticum ruminis</name>
    <dbReference type="NCBI Taxonomy" id="398199"/>
    <lineage>
        <taxon>Bacteria</taxon>
        <taxon>Bacillati</taxon>
        <taxon>Bacillota</taxon>
        <taxon>Clostridia</taxon>
        <taxon>Eubacteriales</taxon>
        <taxon>Clostridiaceae</taxon>
        <taxon>Proteiniclasticum</taxon>
    </lineage>
</organism>
<evidence type="ECO:0000259" key="1">
    <source>
        <dbReference type="PROSITE" id="PS50206"/>
    </source>
</evidence>
<dbReference type="InterPro" id="IPR001763">
    <property type="entry name" value="Rhodanese-like_dom"/>
</dbReference>
<dbReference type="SUPFAM" id="SSF52821">
    <property type="entry name" value="Rhodanese/Cell cycle control phosphatase"/>
    <property type="match status" value="1"/>
</dbReference>
<gene>
    <name evidence="2" type="ORF">SAMN05421804_11311</name>
</gene>
<dbReference type="Gene3D" id="3.40.250.10">
    <property type="entry name" value="Rhodanese-like domain"/>
    <property type="match status" value="1"/>
</dbReference>
<sequence>MFNSVMMMEFEQLLRKGNLNILDVREDDEFESGHIEGAQHIPLGEIPTSLEKLDKSKEYHVVCFSGSRSAMASKYLAQNGFKVVNVMGGMSAYRGDVIFGR</sequence>
<feature type="domain" description="Rhodanese" evidence="1">
    <location>
        <begin position="15"/>
        <end position="98"/>
    </location>
</feature>
<name>A0A1G8SMQ1_9CLOT</name>
<dbReference type="PANTHER" id="PTHR43031:SF17">
    <property type="entry name" value="SULFURTRANSFERASE YTWF-RELATED"/>
    <property type="match status" value="1"/>
</dbReference>
<dbReference type="InterPro" id="IPR036873">
    <property type="entry name" value="Rhodanese-like_dom_sf"/>
</dbReference>
<dbReference type="PANTHER" id="PTHR43031">
    <property type="entry name" value="FAD-DEPENDENT OXIDOREDUCTASE"/>
    <property type="match status" value="1"/>
</dbReference>
<dbReference type="GO" id="GO:0016740">
    <property type="term" value="F:transferase activity"/>
    <property type="evidence" value="ECO:0007669"/>
    <property type="project" value="UniProtKB-KW"/>
</dbReference>
<reference evidence="2 3" key="1">
    <citation type="submission" date="2016-10" db="EMBL/GenBank/DDBJ databases">
        <authorList>
            <person name="de Groot N.N."/>
        </authorList>
    </citation>
    <scope>NUCLEOTIDE SEQUENCE [LARGE SCALE GENOMIC DNA]</scope>
    <source>
        <strain evidence="2 3">CGMCC 1.5058</strain>
    </source>
</reference>
<accession>A0A1G8SMQ1</accession>
<dbReference type="PROSITE" id="PS50206">
    <property type="entry name" value="RHODANESE_3"/>
    <property type="match status" value="1"/>
</dbReference>
<evidence type="ECO:0000313" key="3">
    <source>
        <dbReference type="Proteomes" id="UP000183255"/>
    </source>
</evidence>
<dbReference type="Pfam" id="PF00581">
    <property type="entry name" value="Rhodanese"/>
    <property type="match status" value="1"/>
</dbReference>
<dbReference type="RefSeq" id="WP_031577478.1">
    <property type="nucleotide sequence ID" value="NZ_DAMANS010000049.1"/>
</dbReference>
<dbReference type="EMBL" id="FNDZ01000013">
    <property type="protein sequence ID" value="SDJ30481.1"/>
    <property type="molecule type" value="Genomic_DNA"/>
</dbReference>